<feature type="domain" description="C2H2-type" evidence="4">
    <location>
        <begin position="188"/>
        <end position="216"/>
    </location>
</feature>
<evidence type="ECO:0000256" key="3">
    <source>
        <dbReference type="SAM" id="MobiDB-lite"/>
    </source>
</evidence>
<keyword evidence="1" id="KW-0862">Zinc</keyword>
<keyword evidence="1" id="KW-0479">Metal-binding</keyword>
<reference evidence="5" key="1">
    <citation type="submission" date="2023-04" db="EMBL/GenBank/DDBJ databases">
        <title>Phytophthora lilii NBRC 32176.</title>
        <authorList>
            <person name="Ichikawa N."/>
            <person name="Sato H."/>
            <person name="Tonouchi N."/>
        </authorList>
    </citation>
    <scope>NUCLEOTIDE SEQUENCE</scope>
    <source>
        <strain evidence="5">NBRC 32176</strain>
    </source>
</reference>
<dbReference type="Proteomes" id="UP001165083">
    <property type="component" value="Unassembled WGS sequence"/>
</dbReference>
<gene>
    <name evidence="5" type="ORF">Plil01_000281700</name>
</gene>
<comment type="caution">
    <text evidence="5">The sequence shown here is derived from an EMBL/GenBank/DDBJ whole genome shotgun (WGS) entry which is preliminary data.</text>
</comment>
<keyword evidence="1" id="KW-0863">Zinc-finger</keyword>
<keyword evidence="2" id="KW-0175">Coiled coil</keyword>
<dbReference type="OrthoDB" id="515971at2759"/>
<dbReference type="AlphaFoldDB" id="A0A9W6TGL7"/>
<dbReference type="PROSITE" id="PS00028">
    <property type="entry name" value="ZINC_FINGER_C2H2_1"/>
    <property type="match status" value="1"/>
</dbReference>
<organism evidence="5 6">
    <name type="scientific">Phytophthora lilii</name>
    <dbReference type="NCBI Taxonomy" id="2077276"/>
    <lineage>
        <taxon>Eukaryota</taxon>
        <taxon>Sar</taxon>
        <taxon>Stramenopiles</taxon>
        <taxon>Oomycota</taxon>
        <taxon>Peronosporomycetes</taxon>
        <taxon>Peronosporales</taxon>
        <taxon>Peronosporaceae</taxon>
        <taxon>Phytophthora</taxon>
    </lineage>
</organism>
<proteinExistence type="predicted"/>
<dbReference type="Pfam" id="PF13815">
    <property type="entry name" value="Dzip-like_N"/>
    <property type="match status" value="1"/>
</dbReference>
<dbReference type="PROSITE" id="PS50157">
    <property type="entry name" value="ZINC_FINGER_C2H2_2"/>
    <property type="match status" value="1"/>
</dbReference>
<keyword evidence="6" id="KW-1185">Reference proteome</keyword>
<protein>
    <submittedName>
        <fullName evidence="5">Unnamed protein product</fullName>
    </submittedName>
</protein>
<evidence type="ECO:0000256" key="1">
    <source>
        <dbReference type="PROSITE-ProRule" id="PRU00042"/>
    </source>
</evidence>
<feature type="region of interest" description="Disordered" evidence="3">
    <location>
        <begin position="917"/>
        <end position="937"/>
    </location>
</feature>
<feature type="region of interest" description="Disordered" evidence="3">
    <location>
        <begin position="716"/>
        <end position="750"/>
    </location>
</feature>
<dbReference type="GO" id="GO:0008270">
    <property type="term" value="F:zinc ion binding"/>
    <property type="evidence" value="ECO:0007669"/>
    <property type="project" value="UniProtKB-KW"/>
</dbReference>
<dbReference type="InterPro" id="IPR032714">
    <property type="entry name" value="DZIP1_N"/>
</dbReference>
<accession>A0A9W6TGL7</accession>
<evidence type="ECO:0000313" key="6">
    <source>
        <dbReference type="Proteomes" id="UP001165083"/>
    </source>
</evidence>
<name>A0A9W6TGL7_9STRA</name>
<evidence type="ECO:0000313" key="5">
    <source>
        <dbReference type="EMBL" id="GMF12171.1"/>
    </source>
</evidence>
<evidence type="ECO:0000256" key="2">
    <source>
        <dbReference type="SAM" id="Coils"/>
    </source>
</evidence>
<feature type="coiled-coil region" evidence="2">
    <location>
        <begin position="257"/>
        <end position="394"/>
    </location>
</feature>
<sequence>MDTSTSASQSNRQKLNWRLLAQLDVGDVVRRGDPAALEPFALHVTFARLPREHADPTTRDAWFLLRVLQLAMEYLLFMRARDGDVLEALNQELRHAEQERDELLLSAQKWKARAHSGDKQVDKLHQVLQNIAKLLQIHGASPSAVATIEALLTELIAERRAKQRKKALMDKENDDGNEVEEVFRQEARVCGFCGKLFSSKEYLEKHLVRRHGGENVQMETPVKHKMTRNFGDDVEDTRSKVKAQDTAAAEVAMQKMVQQVKRALHECEEKMRLLAEEEAQKVQKMYEQLHVETKLVEELKNTRLQTERQHEESQRQLDEVIQQKLKAEDELSDLKQQIQFLTLKQKMIGTALPSATISHTTDEKNALAAAEAEVKKLQQTLEIVNVELSSSRDELAKVQALHLSALRKKKELTEKLALLREAAAVVHEDSYCQTDQPIVVHTAMQTEQLPNPQIIESGTITDQCASAREDVGNDPWILNTDIGVQTMDRSDTALADAEVQVEILADLAPMPSPTDNLVELVVGAPQPTLQESPPNDATEEAADLASAEQDIDKSIPDYIQNLHSQDLLGALVERAQSRFQHDEFVVKERVASCLSQLEQFSCRFGVPAKSAWLSEENLQLVQQALHGHLEVLPTEVLAKMVECENSVNAIIEREWAPMEKTRQEALERFKREAHAKSEASQGLVRQAMAAFGLAAHNTDQPSDISRMEIVEAPNTEESVITDKKSAETNAGAVKPQTLSTSSKRDSCSPAITPARRYSAKNQLTVVVDEETTTEGTAYLADDFGERHILTSTIENPREVRETLANLIDNIHQSDEVTFEDTTAKSTLENSEAGSLQDVFKKSLIATHQAEPPRLEEPEFPPILSSNPIRSIRVDTVKDDKNRKAREAEGLARSHSGEFSGSIPTAVEVEQVVSPIKSTDCNHHSDWQEDESEGHPEWHLPRVGSSTSLESPQTHVSVHPALSQTRSVQFKTTNSFQHMDSLESDQLSPMSQSAVIEPAARLDHASSLVASSEMSFGTSIPSLMEESKSIEASTSAVVRDLVGLVDKRDGLENNNSPDHSLFIVNSNAQNESVMSFDDSDIEEVVLT</sequence>
<feature type="compositionally biased region" description="Basic and acidic residues" evidence="3">
    <location>
        <begin position="919"/>
        <end position="937"/>
    </location>
</feature>
<evidence type="ECO:0000259" key="4">
    <source>
        <dbReference type="PROSITE" id="PS50157"/>
    </source>
</evidence>
<dbReference type="EMBL" id="BSXW01000105">
    <property type="protein sequence ID" value="GMF12171.1"/>
    <property type="molecule type" value="Genomic_DNA"/>
</dbReference>
<feature type="coiled-coil region" evidence="2">
    <location>
        <begin position="79"/>
        <end position="113"/>
    </location>
</feature>
<dbReference type="InterPro" id="IPR013087">
    <property type="entry name" value="Znf_C2H2_type"/>
</dbReference>